<dbReference type="Proteomes" id="UP001374584">
    <property type="component" value="Unassembled WGS sequence"/>
</dbReference>
<protein>
    <submittedName>
        <fullName evidence="1">Uncharacterized protein</fullName>
    </submittedName>
</protein>
<name>A0AAN9R0S0_PHACN</name>
<organism evidence="1 2">
    <name type="scientific">Phaseolus coccineus</name>
    <name type="common">Scarlet runner bean</name>
    <name type="synonym">Phaseolus multiflorus</name>
    <dbReference type="NCBI Taxonomy" id="3886"/>
    <lineage>
        <taxon>Eukaryota</taxon>
        <taxon>Viridiplantae</taxon>
        <taxon>Streptophyta</taxon>
        <taxon>Embryophyta</taxon>
        <taxon>Tracheophyta</taxon>
        <taxon>Spermatophyta</taxon>
        <taxon>Magnoliopsida</taxon>
        <taxon>eudicotyledons</taxon>
        <taxon>Gunneridae</taxon>
        <taxon>Pentapetalae</taxon>
        <taxon>rosids</taxon>
        <taxon>fabids</taxon>
        <taxon>Fabales</taxon>
        <taxon>Fabaceae</taxon>
        <taxon>Papilionoideae</taxon>
        <taxon>50 kb inversion clade</taxon>
        <taxon>NPAAA clade</taxon>
        <taxon>indigoferoid/millettioid clade</taxon>
        <taxon>Phaseoleae</taxon>
        <taxon>Phaseolus</taxon>
    </lineage>
</organism>
<dbReference type="AlphaFoldDB" id="A0AAN9R0S0"/>
<accession>A0AAN9R0S0</accession>
<reference evidence="1 2" key="1">
    <citation type="submission" date="2024-01" db="EMBL/GenBank/DDBJ databases">
        <title>The genomes of 5 underutilized Papilionoideae crops provide insights into root nodulation and disease resistanc.</title>
        <authorList>
            <person name="Jiang F."/>
        </authorList>
    </citation>
    <scope>NUCLEOTIDE SEQUENCE [LARGE SCALE GENOMIC DNA]</scope>
    <source>
        <strain evidence="1">JINMINGXINNONG_FW02</strain>
        <tissue evidence="1">Leaves</tissue>
    </source>
</reference>
<evidence type="ECO:0000313" key="2">
    <source>
        <dbReference type="Proteomes" id="UP001374584"/>
    </source>
</evidence>
<keyword evidence="2" id="KW-1185">Reference proteome</keyword>
<proteinExistence type="predicted"/>
<dbReference type="EMBL" id="JAYMYR010000006">
    <property type="protein sequence ID" value="KAK7355052.1"/>
    <property type="molecule type" value="Genomic_DNA"/>
</dbReference>
<evidence type="ECO:0000313" key="1">
    <source>
        <dbReference type="EMBL" id="KAK7355052.1"/>
    </source>
</evidence>
<gene>
    <name evidence="1" type="ORF">VNO80_14297</name>
</gene>
<comment type="caution">
    <text evidence="1">The sequence shown here is derived from an EMBL/GenBank/DDBJ whole genome shotgun (WGS) entry which is preliminary data.</text>
</comment>
<sequence length="103" mass="11813">MSVICWLIGETWIYDVTYEHILIRMVLLGVHSVRGTPLDDNLVHNILLQVFSRFMQCLFKISYLTNYTFLCYSVTHSNLHRGRDGPASALCLPCPFFSTVDPS</sequence>